<feature type="domain" description="Nitroreductase" evidence="3">
    <location>
        <begin position="14"/>
        <end position="186"/>
    </location>
</feature>
<evidence type="ECO:0000256" key="2">
    <source>
        <dbReference type="ARBA" id="ARBA00023002"/>
    </source>
</evidence>
<dbReference type="CDD" id="cd02062">
    <property type="entry name" value="Nitro_FMN_reductase"/>
    <property type="match status" value="1"/>
</dbReference>
<keyword evidence="5" id="KW-1185">Reference proteome</keyword>
<evidence type="ECO:0000313" key="5">
    <source>
        <dbReference type="Proteomes" id="UP001500957"/>
    </source>
</evidence>
<accession>A0ABP3RCN2</accession>
<dbReference type="PANTHER" id="PTHR43673">
    <property type="entry name" value="NAD(P)H NITROREDUCTASE YDGI-RELATED"/>
    <property type="match status" value="1"/>
</dbReference>
<protein>
    <submittedName>
        <fullName evidence="4">Nitroreductase family protein</fullName>
    </submittedName>
</protein>
<comment type="caution">
    <text evidence="4">The sequence shown here is derived from an EMBL/GenBank/DDBJ whole genome shotgun (WGS) entry which is preliminary data.</text>
</comment>
<dbReference type="Pfam" id="PF00881">
    <property type="entry name" value="Nitroreductase"/>
    <property type="match status" value="1"/>
</dbReference>
<dbReference type="EMBL" id="BAAAHE010000007">
    <property type="protein sequence ID" value="GAA0607982.1"/>
    <property type="molecule type" value="Genomic_DNA"/>
</dbReference>
<dbReference type="InterPro" id="IPR029479">
    <property type="entry name" value="Nitroreductase"/>
</dbReference>
<sequence>MSQLDLAVTDELLATTRSIRRKLDLERPVDLALVDQCIELSLQAPTGSNAQGWRWLVVTDEKLRAGLADIYRRGSATYFAKQAEALAGDKGSQNAKVYSSAQYLVDVLHRVPVHVIPCVRGRLSDNAFANASMYGSILPAVWSFMLAARARNLGTVFTTLHLNLEAEAAELLGIPPKFLQMGLIPVAHTDPSVFRPVSRQPLDTVRFVDRWPTD</sequence>
<dbReference type="InterPro" id="IPR000415">
    <property type="entry name" value="Nitroreductase-like"/>
</dbReference>
<name>A0ABP3RCN2_9ACTN</name>
<dbReference type="RefSeq" id="WP_344601728.1">
    <property type="nucleotide sequence ID" value="NZ_BAAAHE010000007.1"/>
</dbReference>
<evidence type="ECO:0000259" key="3">
    <source>
        <dbReference type="Pfam" id="PF00881"/>
    </source>
</evidence>
<comment type="similarity">
    <text evidence="1">Belongs to the nitroreductase family.</text>
</comment>
<dbReference type="Proteomes" id="UP001500957">
    <property type="component" value="Unassembled WGS sequence"/>
</dbReference>
<proteinExistence type="inferred from homology"/>
<dbReference type="PANTHER" id="PTHR43673:SF10">
    <property type="entry name" value="NADH DEHYDROGENASE_NAD(P)H NITROREDUCTASE XCC3605-RELATED"/>
    <property type="match status" value="1"/>
</dbReference>
<keyword evidence="2" id="KW-0560">Oxidoreductase</keyword>
<organism evidence="4 5">
    <name type="scientific">Sporichthya brevicatena</name>
    <dbReference type="NCBI Taxonomy" id="171442"/>
    <lineage>
        <taxon>Bacteria</taxon>
        <taxon>Bacillati</taxon>
        <taxon>Actinomycetota</taxon>
        <taxon>Actinomycetes</taxon>
        <taxon>Sporichthyales</taxon>
        <taxon>Sporichthyaceae</taxon>
        <taxon>Sporichthya</taxon>
    </lineage>
</organism>
<gene>
    <name evidence="4" type="ORF">GCM10009547_07410</name>
</gene>
<evidence type="ECO:0000256" key="1">
    <source>
        <dbReference type="ARBA" id="ARBA00007118"/>
    </source>
</evidence>
<evidence type="ECO:0000313" key="4">
    <source>
        <dbReference type="EMBL" id="GAA0607982.1"/>
    </source>
</evidence>
<dbReference type="Gene3D" id="3.40.109.10">
    <property type="entry name" value="NADH Oxidase"/>
    <property type="match status" value="1"/>
</dbReference>
<dbReference type="SUPFAM" id="SSF55469">
    <property type="entry name" value="FMN-dependent nitroreductase-like"/>
    <property type="match status" value="1"/>
</dbReference>
<reference evidence="5" key="1">
    <citation type="journal article" date="2019" name="Int. J. Syst. Evol. Microbiol.">
        <title>The Global Catalogue of Microorganisms (GCM) 10K type strain sequencing project: providing services to taxonomists for standard genome sequencing and annotation.</title>
        <authorList>
            <consortium name="The Broad Institute Genomics Platform"/>
            <consortium name="The Broad Institute Genome Sequencing Center for Infectious Disease"/>
            <person name="Wu L."/>
            <person name="Ma J."/>
        </authorList>
    </citation>
    <scope>NUCLEOTIDE SEQUENCE [LARGE SCALE GENOMIC DNA]</scope>
    <source>
        <strain evidence="5">JCM 10671</strain>
    </source>
</reference>